<reference evidence="3 4" key="2">
    <citation type="submission" date="2020-03" db="EMBL/GenBank/DDBJ databases">
        <authorList>
            <person name="Ichikawa N."/>
            <person name="Kimura A."/>
            <person name="Kitahashi Y."/>
            <person name="Uohara A."/>
        </authorList>
    </citation>
    <scope>NUCLEOTIDE SEQUENCE [LARGE SCALE GENOMIC DNA]</scope>
    <source>
        <strain evidence="3 4">NBRC 108639</strain>
    </source>
</reference>
<feature type="compositionally biased region" description="Acidic residues" evidence="1">
    <location>
        <begin position="349"/>
        <end position="361"/>
    </location>
</feature>
<evidence type="ECO:0008006" key="5">
    <source>
        <dbReference type="Google" id="ProtNLM"/>
    </source>
</evidence>
<dbReference type="RefSeq" id="WP_178135016.1">
    <property type="nucleotide sequence ID" value="NZ_BAABGO010000063.1"/>
</dbReference>
<reference evidence="3 4" key="1">
    <citation type="submission" date="2020-03" db="EMBL/GenBank/DDBJ databases">
        <title>Whole genome shotgun sequence of Phytohabitans houttuyneae NBRC 108639.</title>
        <authorList>
            <person name="Komaki H."/>
            <person name="Tamura T."/>
        </authorList>
    </citation>
    <scope>NUCLEOTIDE SEQUENCE [LARGE SCALE GENOMIC DNA]</scope>
    <source>
        <strain evidence="3 4">NBRC 108639</strain>
    </source>
</reference>
<feature type="transmembrane region" description="Helical" evidence="2">
    <location>
        <begin position="103"/>
        <end position="122"/>
    </location>
</feature>
<gene>
    <name evidence="3" type="ORF">Phou_091560</name>
</gene>
<dbReference type="EMBL" id="BLPF01000004">
    <property type="protein sequence ID" value="GFJ84976.1"/>
    <property type="molecule type" value="Genomic_DNA"/>
</dbReference>
<protein>
    <recommendedName>
        <fullName evidence="5">DUF2637 domain-containing protein</fullName>
    </recommendedName>
</protein>
<dbReference type="Proteomes" id="UP000482800">
    <property type="component" value="Unassembled WGS sequence"/>
</dbReference>
<comment type="caution">
    <text evidence="3">The sequence shown here is derived from an EMBL/GenBank/DDBJ whole genome shotgun (WGS) entry which is preliminary data.</text>
</comment>
<proteinExistence type="predicted"/>
<keyword evidence="2" id="KW-0472">Membrane</keyword>
<evidence type="ECO:0000256" key="1">
    <source>
        <dbReference type="SAM" id="MobiDB-lite"/>
    </source>
</evidence>
<name>A0A6V8KT01_9ACTN</name>
<feature type="transmembrane region" description="Helical" evidence="2">
    <location>
        <begin position="68"/>
        <end position="91"/>
    </location>
</feature>
<organism evidence="3 4">
    <name type="scientific">Phytohabitans houttuyneae</name>
    <dbReference type="NCBI Taxonomy" id="1076126"/>
    <lineage>
        <taxon>Bacteria</taxon>
        <taxon>Bacillati</taxon>
        <taxon>Actinomycetota</taxon>
        <taxon>Actinomycetes</taxon>
        <taxon>Micromonosporales</taxon>
        <taxon>Micromonosporaceae</taxon>
    </lineage>
</organism>
<feature type="transmembrane region" description="Helical" evidence="2">
    <location>
        <begin position="128"/>
        <end position="147"/>
    </location>
</feature>
<sequence length="443" mass="47819">MTAVSQTAIKPHDREAAAVPMPSAEARPSWSPARLAYWFYSVAATGAVIGQTWVAVTHAPWPPGVPAIGRVAAVLPFALCLELLAMTLSAMADQRMRLGERAYGFRTFSALVAMMAVGILVAGHWPHLYWSAGFGVLSGSAYALWLLHSAARRRDALRAAGKLADPAPDYGLWRRMRHPIWTARAAELAREGRVDVDSGRWRPLGLFESLRAAELATRAEKRRPAIAHAVEQVIRADQRDPRMAEIAVRTLDLDRLAAELAARVNYGAWADRLAPAITAPAPAPTTPPSGQPAPGEPTELTPVPDGNASPAGSPEPQMATAHDGRHVADPETVADRDVLGTALDRNDVDADYDDTTPDDEYDDVRHERDQGAELAADLVPLLPAARAARDELVQEGHTVSRDALAHRLRRNGHSIRNNRVSELLAALRQEAPSADASRPTTPA</sequence>
<keyword evidence="4" id="KW-1185">Reference proteome</keyword>
<dbReference type="AlphaFoldDB" id="A0A6V8KT01"/>
<accession>A0A6V8KT01</accession>
<feature type="compositionally biased region" description="Pro residues" evidence="1">
    <location>
        <begin position="281"/>
        <end position="295"/>
    </location>
</feature>
<feature type="transmembrane region" description="Helical" evidence="2">
    <location>
        <begin position="37"/>
        <end position="56"/>
    </location>
</feature>
<evidence type="ECO:0000313" key="3">
    <source>
        <dbReference type="EMBL" id="GFJ84976.1"/>
    </source>
</evidence>
<feature type="compositionally biased region" description="Basic and acidic residues" evidence="1">
    <location>
        <begin position="322"/>
        <end position="348"/>
    </location>
</feature>
<evidence type="ECO:0000313" key="4">
    <source>
        <dbReference type="Proteomes" id="UP000482800"/>
    </source>
</evidence>
<keyword evidence="2" id="KW-0812">Transmembrane</keyword>
<evidence type="ECO:0000256" key="2">
    <source>
        <dbReference type="SAM" id="Phobius"/>
    </source>
</evidence>
<keyword evidence="2" id="KW-1133">Transmembrane helix</keyword>
<feature type="region of interest" description="Disordered" evidence="1">
    <location>
        <begin position="279"/>
        <end position="361"/>
    </location>
</feature>